<evidence type="ECO:0008006" key="3">
    <source>
        <dbReference type="Google" id="ProtNLM"/>
    </source>
</evidence>
<sequence length="145" mass="16749">MKNQLNREHLISVKNSYFNILALFLGQSKIDSRFLRCLLKWGFQLHLSPDDLAKANVDLTHLQFTNPADKIEKLEAIYHLVYMIYLDAVVEDVELEVATIYAEQLGFRATVVSDLFKSIATEAYDDAITRNVRQEVMDFLKLHEA</sequence>
<protein>
    <recommendedName>
        <fullName evidence="3">TerB family tellurite resistance protein</fullName>
    </recommendedName>
</protein>
<reference evidence="2" key="1">
    <citation type="journal article" date="2019" name="Int. J. Syst. Evol. Microbiol.">
        <title>The Global Catalogue of Microorganisms (GCM) 10K type strain sequencing project: providing services to taxonomists for standard genome sequencing and annotation.</title>
        <authorList>
            <consortium name="The Broad Institute Genomics Platform"/>
            <consortium name="The Broad Institute Genome Sequencing Center for Infectious Disease"/>
            <person name="Wu L."/>
            <person name="Ma J."/>
        </authorList>
    </citation>
    <scope>NUCLEOTIDE SEQUENCE [LARGE SCALE GENOMIC DNA]</scope>
    <source>
        <strain evidence="2">CCUG 58938</strain>
    </source>
</reference>
<dbReference type="EMBL" id="JBHTKA010000007">
    <property type="protein sequence ID" value="MFD1001032.1"/>
    <property type="molecule type" value="Genomic_DNA"/>
</dbReference>
<comment type="caution">
    <text evidence="1">The sequence shown here is derived from an EMBL/GenBank/DDBJ whole genome shotgun (WGS) entry which is preliminary data.</text>
</comment>
<keyword evidence="2" id="KW-1185">Reference proteome</keyword>
<organism evidence="1 2">
    <name type="scientific">Ohtaekwangia kribbensis</name>
    <dbReference type="NCBI Taxonomy" id="688913"/>
    <lineage>
        <taxon>Bacteria</taxon>
        <taxon>Pseudomonadati</taxon>
        <taxon>Bacteroidota</taxon>
        <taxon>Cytophagia</taxon>
        <taxon>Cytophagales</taxon>
        <taxon>Fulvivirgaceae</taxon>
        <taxon>Ohtaekwangia</taxon>
    </lineage>
</organism>
<gene>
    <name evidence="1" type="ORF">ACFQ21_17020</name>
</gene>
<evidence type="ECO:0000313" key="2">
    <source>
        <dbReference type="Proteomes" id="UP001597112"/>
    </source>
</evidence>
<dbReference type="RefSeq" id="WP_377580484.1">
    <property type="nucleotide sequence ID" value="NZ_JBHTKA010000007.1"/>
</dbReference>
<accession>A0ABW3K4J3</accession>
<proteinExistence type="predicted"/>
<dbReference type="Proteomes" id="UP001597112">
    <property type="component" value="Unassembled WGS sequence"/>
</dbReference>
<name>A0ABW3K4J3_9BACT</name>
<evidence type="ECO:0000313" key="1">
    <source>
        <dbReference type="EMBL" id="MFD1001032.1"/>
    </source>
</evidence>